<feature type="transmembrane region" description="Helical" evidence="2">
    <location>
        <begin position="106"/>
        <end position="126"/>
    </location>
</feature>
<dbReference type="KEGG" id="dhy:DESAM_22271"/>
<keyword evidence="5" id="KW-1185">Reference proteome</keyword>
<organism evidence="4 5">
    <name type="scientific">Maridesulfovibrio hydrothermalis AM13 = DSM 14728</name>
    <dbReference type="NCBI Taxonomy" id="1121451"/>
    <lineage>
        <taxon>Bacteria</taxon>
        <taxon>Pseudomonadati</taxon>
        <taxon>Thermodesulfobacteriota</taxon>
        <taxon>Desulfovibrionia</taxon>
        <taxon>Desulfovibrionales</taxon>
        <taxon>Desulfovibrionaceae</taxon>
        <taxon>Maridesulfovibrio</taxon>
    </lineage>
</organism>
<dbReference type="GO" id="GO:0003677">
    <property type="term" value="F:DNA binding"/>
    <property type="evidence" value="ECO:0007669"/>
    <property type="project" value="InterPro"/>
</dbReference>
<dbReference type="Gene3D" id="1.10.260.40">
    <property type="entry name" value="lambda repressor-like DNA-binding domains"/>
    <property type="match status" value="1"/>
</dbReference>
<dbReference type="InterPro" id="IPR050400">
    <property type="entry name" value="Bact_Cytoskel_RodZ"/>
</dbReference>
<evidence type="ECO:0000313" key="5">
    <source>
        <dbReference type="Proteomes" id="UP000010808"/>
    </source>
</evidence>
<keyword evidence="2" id="KW-0812">Transmembrane</keyword>
<dbReference type="eggNOG" id="COG1426">
    <property type="taxonomic scope" value="Bacteria"/>
</dbReference>
<evidence type="ECO:0000259" key="3">
    <source>
        <dbReference type="PROSITE" id="PS50943"/>
    </source>
</evidence>
<keyword evidence="2" id="KW-1133">Transmembrane helix</keyword>
<gene>
    <name evidence="4" type="ORF">DESAM_22271</name>
</gene>
<keyword evidence="2" id="KW-0472">Membrane</keyword>
<dbReference type="PANTHER" id="PTHR34475">
    <property type="match status" value="1"/>
</dbReference>
<dbReference type="Pfam" id="PF13464">
    <property type="entry name" value="RodZ_C"/>
    <property type="match status" value="1"/>
</dbReference>
<sequence>MDLKELGSQLRTERQRQGLTIEQIMEITKVSRINIIAIESGNQKEFPHQVYAKGFIKTYAKALGLNADEIGEEFSKIIESSEDNDLFHDEESQQSQYSTSTKGAPVGAIFAIILLLGFVGGLVYYLHDNSLFGMGQEQQTEILVTEEAVEEAPVPDELNTAVQESSPEKTSTGNISEKTIAQETELAAPDVVEEKQIAPVETSQPEIPVPAILPKNTVVITVKPGEACWLEAIVDGESKEYVIQEGDALSLGYKDSLKVKLGNAGGVVIVSDGKPFTFSAPKGKVKTLKFPVSR</sequence>
<feature type="compositionally biased region" description="Polar residues" evidence="1">
    <location>
        <begin position="160"/>
        <end position="177"/>
    </location>
</feature>
<dbReference type="HOGENOM" id="CLU_047530_1_3_7"/>
<dbReference type="InterPro" id="IPR025194">
    <property type="entry name" value="RodZ-like_C"/>
</dbReference>
<evidence type="ECO:0000256" key="1">
    <source>
        <dbReference type="SAM" id="MobiDB-lite"/>
    </source>
</evidence>
<dbReference type="Proteomes" id="UP000010808">
    <property type="component" value="Chromosome"/>
</dbReference>
<dbReference type="PANTHER" id="PTHR34475:SF1">
    <property type="entry name" value="CYTOSKELETON PROTEIN RODZ"/>
    <property type="match status" value="1"/>
</dbReference>
<dbReference type="AlphaFoldDB" id="L0RCM5"/>
<feature type="domain" description="HTH cro/C1-type" evidence="3">
    <location>
        <begin position="10"/>
        <end position="70"/>
    </location>
</feature>
<feature type="region of interest" description="Disordered" evidence="1">
    <location>
        <begin position="153"/>
        <end position="177"/>
    </location>
</feature>
<evidence type="ECO:0000256" key="2">
    <source>
        <dbReference type="SAM" id="Phobius"/>
    </source>
</evidence>
<accession>L0RCM5</accession>
<dbReference type="SUPFAM" id="SSF47413">
    <property type="entry name" value="lambda repressor-like DNA-binding domains"/>
    <property type="match status" value="1"/>
</dbReference>
<reference evidence="4 5" key="1">
    <citation type="submission" date="2012-10" db="EMBL/GenBank/DDBJ databases">
        <authorList>
            <person name="Genoscope - CEA"/>
        </authorList>
    </citation>
    <scope>NUCLEOTIDE SEQUENCE [LARGE SCALE GENOMIC DNA]</scope>
    <source>
        <strain evidence="5">AM13 / DSM 14728</strain>
    </source>
</reference>
<dbReference type="CDD" id="cd00093">
    <property type="entry name" value="HTH_XRE"/>
    <property type="match status" value="1"/>
</dbReference>
<protein>
    <submittedName>
        <fullName evidence="4">Transcriptional regulator, XRE family</fullName>
    </submittedName>
</protein>
<dbReference type="STRING" id="1121451.DESAM_22271"/>
<dbReference type="PATRIC" id="fig|1121451.3.peg.2492"/>
<dbReference type="EMBL" id="FO203522">
    <property type="protein sequence ID" value="CCO24538.1"/>
    <property type="molecule type" value="Genomic_DNA"/>
</dbReference>
<dbReference type="OrthoDB" id="9797543at2"/>
<dbReference type="PROSITE" id="PS50943">
    <property type="entry name" value="HTH_CROC1"/>
    <property type="match status" value="1"/>
</dbReference>
<dbReference type="RefSeq" id="WP_015337138.1">
    <property type="nucleotide sequence ID" value="NC_020055.1"/>
</dbReference>
<name>L0RCM5_9BACT</name>
<dbReference type="InterPro" id="IPR001387">
    <property type="entry name" value="Cro/C1-type_HTH"/>
</dbReference>
<evidence type="ECO:0000313" key="4">
    <source>
        <dbReference type="EMBL" id="CCO24538.1"/>
    </source>
</evidence>
<proteinExistence type="predicted"/>
<dbReference type="InterPro" id="IPR010982">
    <property type="entry name" value="Lambda_DNA-bd_dom_sf"/>
</dbReference>
<dbReference type="Pfam" id="PF13413">
    <property type="entry name" value="HTH_25"/>
    <property type="match status" value="1"/>
</dbReference>